<feature type="compositionally biased region" description="Basic and acidic residues" evidence="6">
    <location>
        <begin position="822"/>
        <end position="838"/>
    </location>
</feature>
<feature type="domain" description="ARID" evidence="7">
    <location>
        <begin position="453"/>
        <end position="542"/>
    </location>
</feature>
<dbReference type="Pfam" id="PF01388">
    <property type="entry name" value="ARID"/>
    <property type="match status" value="1"/>
</dbReference>
<dbReference type="GO" id="GO:0006325">
    <property type="term" value="P:chromatin organization"/>
    <property type="evidence" value="ECO:0007669"/>
    <property type="project" value="UniProtKB-KW"/>
</dbReference>
<dbReference type="SMART" id="SM01014">
    <property type="entry name" value="ARID"/>
    <property type="match status" value="1"/>
</dbReference>
<keyword evidence="4" id="KW-0804">Transcription</keyword>
<feature type="compositionally biased region" description="Basic and acidic residues" evidence="6">
    <location>
        <begin position="974"/>
        <end position="993"/>
    </location>
</feature>
<dbReference type="Gene3D" id="1.10.150.60">
    <property type="entry name" value="ARID DNA-binding domain"/>
    <property type="match status" value="1"/>
</dbReference>
<keyword evidence="2" id="KW-0805">Transcription regulation</keyword>
<dbReference type="GO" id="GO:0000976">
    <property type="term" value="F:transcription cis-regulatory region binding"/>
    <property type="evidence" value="ECO:0007669"/>
    <property type="project" value="TreeGrafter"/>
</dbReference>
<feature type="region of interest" description="Disordered" evidence="6">
    <location>
        <begin position="128"/>
        <end position="207"/>
    </location>
</feature>
<dbReference type="Pfam" id="PF11717">
    <property type="entry name" value="Tudor-knot"/>
    <property type="match status" value="1"/>
</dbReference>
<dbReference type="GO" id="GO:0006357">
    <property type="term" value="P:regulation of transcription by RNA polymerase II"/>
    <property type="evidence" value="ECO:0007669"/>
    <property type="project" value="TreeGrafter"/>
</dbReference>
<feature type="compositionally biased region" description="Low complexity" evidence="6">
    <location>
        <begin position="1139"/>
        <end position="1152"/>
    </location>
</feature>
<feature type="compositionally biased region" description="Basic residues" evidence="6">
    <location>
        <begin position="239"/>
        <end position="248"/>
    </location>
</feature>
<feature type="region of interest" description="Disordered" evidence="6">
    <location>
        <begin position="224"/>
        <end position="270"/>
    </location>
</feature>
<feature type="region of interest" description="Disordered" evidence="6">
    <location>
        <begin position="1415"/>
        <end position="1453"/>
    </location>
</feature>
<keyword evidence="1" id="KW-0156">Chromatin regulator</keyword>
<dbReference type="Proteomes" id="UP000192578">
    <property type="component" value="Unassembled WGS sequence"/>
</dbReference>
<protein>
    <submittedName>
        <fullName evidence="8">AT-rich interactive domain-containing protein 4B</fullName>
    </submittedName>
</protein>
<dbReference type="InterPro" id="IPR001606">
    <property type="entry name" value="ARID_dom"/>
</dbReference>
<evidence type="ECO:0000256" key="4">
    <source>
        <dbReference type="ARBA" id="ARBA00023163"/>
    </source>
</evidence>
<name>A0A1W0WZR4_HYPEX</name>
<evidence type="ECO:0000313" key="8">
    <source>
        <dbReference type="EMBL" id="OQV20699.1"/>
    </source>
</evidence>
<dbReference type="EMBL" id="MTYJ01000028">
    <property type="protein sequence ID" value="OQV20699.1"/>
    <property type="molecule type" value="Genomic_DNA"/>
</dbReference>
<organism evidence="8 9">
    <name type="scientific">Hypsibius exemplaris</name>
    <name type="common">Freshwater tardigrade</name>
    <dbReference type="NCBI Taxonomy" id="2072580"/>
    <lineage>
        <taxon>Eukaryota</taxon>
        <taxon>Metazoa</taxon>
        <taxon>Ecdysozoa</taxon>
        <taxon>Tardigrada</taxon>
        <taxon>Eutardigrada</taxon>
        <taxon>Parachela</taxon>
        <taxon>Hypsibioidea</taxon>
        <taxon>Hypsibiidae</taxon>
        <taxon>Hypsibius</taxon>
    </lineage>
</organism>
<dbReference type="OrthoDB" id="10068428at2759"/>
<accession>A0A1W0WZR4</accession>
<reference evidence="9" key="1">
    <citation type="submission" date="2017-01" db="EMBL/GenBank/DDBJ databases">
        <title>Comparative genomics of anhydrobiosis in the tardigrade Hypsibius dujardini.</title>
        <authorList>
            <person name="Yoshida Y."/>
            <person name="Koutsovoulos G."/>
            <person name="Laetsch D."/>
            <person name="Stevens L."/>
            <person name="Kumar S."/>
            <person name="Horikawa D."/>
            <person name="Ishino K."/>
            <person name="Komine S."/>
            <person name="Tomita M."/>
            <person name="Blaxter M."/>
            <person name="Arakawa K."/>
        </authorList>
    </citation>
    <scope>NUCLEOTIDE SEQUENCE [LARGE SCALE GENOMIC DNA]</scope>
    <source>
        <strain evidence="9">Z151</strain>
    </source>
</reference>
<keyword evidence="9" id="KW-1185">Reference proteome</keyword>
<dbReference type="CDD" id="cd16100">
    <property type="entry name" value="ARID"/>
    <property type="match status" value="1"/>
</dbReference>
<dbReference type="SUPFAM" id="SSF54160">
    <property type="entry name" value="Chromo domain-like"/>
    <property type="match status" value="1"/>
</dbReference>
<feature type="region of interest" description="Disordered" evidence="6">
    <location>
        <begin position="810"/>
        <end position="937"/>
    </location>
</feature>
<evidence type="ECO:0000256" key="5">
    <source>
        <dbReference type="ARBA" id="ARBA00023242"/>
    </source>
</evidence>
<proteinExistence type="predicted"/>
<evidence type="ECO:0000259" key="7">
    <source>
        <dbReference type="PROSITE" id="PS51011"/>
    </source>
</evidence>
<feature type="compositionally biased region" description="Low complexity" evidence="6">
    <location>
        <begin position="1102"/>
        <end position="1111"/>
    </location>
</feature>
<evidence type="ECO:0000256" key="3">
    <source>
        <dbReference type="ARBA" id="ARBA00023125"/>
    </source>
</evidence>
<dbReference type="PANTHER" id="PTHR13964:SF27">
    <property type="entry name" value="HAT-TRICK, ISOFORM D"/>
    <property type="match status" value="1"/>
</dbReference>
<feature type="compositionally biased region" description="Basic and acidic residues" evidence="6">
    <location>
        <begin position="1112"/>
        <end position="1121"/>
    </location>
</feature>
<comment type="caution">
    <text evidence="8">The sequence shown here is derived from an EMBL/GenBank/DDBJ whole genome shotgun (WGS) entry which is preliminary data.</text>
</comment>
<dbReference type="PROSITE" id="PS51011">
    <property type="entry name" value="ARID"/>
    <property type="match status" value="1"/>
</dbReference>
<dbReference type="InterPro" id="IPR051232">
    <property type="entry name" value="ARID/SWI1_ChromRemod"/>
</dbReference>
<dbReference type="InterPro" id="IPR016197">
    <property type="entry name" value="Chromo-like_dom_sf"/>
</dbReference>
<gene>
    <name evidence="8" type="ORF">BV898_05282</name>
</gene>
<feature type="region of interest" description="Disordered" evidence="6">
    <location>
        <begin position="973"/>
        <end position="993"/>
    </location>
</feature>
<feature type="compositionally biased region" description="Low complexity" evidence="6">
    <location>
        <begin position="902"/>
        <end position="913"/>
    </location>
</feature>
<keyword evidence="5" id="KW-0539">Nucleus</keyword>
<dbReference type="GO" id="GO:0005634">
    <property type="term" value="C:nucleus"/>
    <property type="evidence" value="ECO:0007669"/>
    <property type="project" value="TreeGrafter"/>
</dbReference>
<feature type="compositionally biased region" description="Low complexity" evidence="6">
    <location>
        <begin position="589"/>
        <end position="605"/>
    </location>
</feature>
<dbReference type="InterPro" id="IPR036431">
    <property type="entry name" value="ARID_dom_sf"/>
</dbReference>
<dbReference type="Gene3D" id="2.30.30.140">
    <property type="match status" value="3"/>
</dbReference>
<feature type="compositionally biased region" description="Basic and acidic residues" evidence="6">
    <location>
        <begin position="562"/>
        <end position="578"/>
    </location>
</feature>
<dbReference type="Pfam" id="PF08169">
    <property type="entry name" value="RBB1NT"/>
    <property type="match status" value="1"/>
</dbReference>
<feature type="region of interest" description="Disordered" evidence="6">
    <location>
        <begin position="1074"/>
        <end position="1194"/>
    </location>
</feature>
<sequence>MAPIKSEEPALLEPGTEVSAKFEGAFCEAKIESVAINVSFKARDPTTGDVTLYRHPDIVTEVKELKVQGNAVVRGGGKNGGGDAVTVTVLHIYDASVYTVHFNDGDVKTLKRSNIHLKSEKHFDQSISLDNLPLTQPEKIASGSGESGETSTKRKVRNPSVASGATDDTEDGDAVRRSVRTKRPNFQVTKKGVGRPKKEKLVKVEDVTETLPPTKEVEKLLQQAPPAAENAAKQEPLPKRRGPPKRRAPPVTSKPSLDTEEVAVPSSSRVEEPVKIPVAAAKRKTSSLAVKLPAPAPLIKESNVVTEEAESGAATSLPDYPIRSVVCLPQTGRKKCRWLPALVVHPDCRKKPKLDPETELRVRLFSNSNYMKVRKDILKPFSEAFYTAPDEDRLTKLEPDTALQYFKDKTLPPTWQATMFTPLEQRESPEDGGADPGEGAGPSRDDSDDERDHDEATRFMILWMRYRDESGHQDQGAPSVGGQTVDMYQLYLAVQNAGGFKNCTQEDKWEDLVGELDLPADGAAALKGIYQTYLFGGFENFFRNLGTSITDIRLGRKRHQHQQPEKERLTSAEPERHVQSPPPKRRKAPSPCAATTTLTSTTTTTKRGRGRPGTRKASTVATEELAIEIKEESPDPGERQAMLMSVASSSAPSVVTKRDASEEISGAAPQEEDEWALIRQRVAPDDPPIADPSVLRPGAIVEVLYRNQKGMKVVPYHARLLDNVGDIAYYVHYNSWNKRYDEWKPLSAILKVIDLQEVGSKQYAPTTVFQQKIRSKLRGREWQCYRAKLDRALALDDVAAAAAVTSPAVALAPSTEEPTANAKDDFEKDAAPPTEGEKGKRRKRSLSKSESIARSESVGSVTSTKVASPVKETEKPAVEPLPIPPATEREPEIIPFVEVKVKSSSPQPSTSQTRMEDAPSAMEASVEPNKVIPASSKSAISKPSMLIKVETVAKKPEKEKTVKRVVGKPAVGVAEKKSRAEDNATEEEKEKVTPKRALRMVAKFLPDVGVKKKPMMIAGPAPPIKVRSATVVSLAEGNESGRAIAGRIEPMKVPAVETAKSLPWNINVAETKKAAVKVAAEEEDGEAPIRRPKPGAPKKSRPASVSESSKSSSDKDDKWKPESTGAPKNSSYSKTASQKPESIPSVASSSSVSHKEESTKPEPPSTVKTTDEAGKTKPPAKALRKQKADEVPMPIPDAVEPIITAVPSPPASKTPSPPPLPNVPIVASLLVLPSSLVSASNVVVGKDGTMTAASLSSVAVDRLKAASLKPAKVEVKSSGPTLFKPKVPAYRERKNKVTKESDQIVDVTLKAPAFGLEHKAALERLGLPLDGSEGSKETIISEDEYGNFRQLIVEGVDLTDPDSLSGQSLTGTARIEAYEKNLNDTLLVMQLMIHRLATGYHILKRCDSIRQDLQDTPYKTDTKKAESGRSASEENEKTLASGGSRPKTGRAKQ</sequence>
<dbReference type="PANTHER" id="PTHR13964">
    <property type="entry name" value="RBP-RELATED"/>
    <property type="match status" value="1"/>
</dbReference>
<keyword evidence="3" id="KW-0238">DNA-binding</keyword>
<dbReference type="SMART" id="SM00501">
    <property type="entry name" value="BRIGHT"/>
    <property type="match status" value="1"/>
</dbReference>
<evidence type="ECO:0000313" key="9">
    <source>
        <dbReference type="Proteomes" id="UP000192578"/>
    </source>
</evidence>
<evidence type="ECO:0000256" key="6">
    <source>
        <dbReference type="SAM" id="MobiDB-lite"/>
    </source>
</evidence>
<feature type="compositionally biased region" description="Basic residues" evidence="6">
    <location>
        <begin position="1090"/>
        <end position="1101"/>
    </location>
</feature>
<evidence type="ECO:0000256" key="2">
    <source>
        <dbReference type="ARBA" id="ARBA00023015"/>
    </source>
</evidence>
<feature type="compositionally biased region" description="Basic and acidic residues" evidence="6">
    <location>
        <begin position="1415"/>
        <end position="1437"/>
    </location>
</feature>
<feature type="compositionally biased region" description="Polar residues" evidence="6">
    <location>
        <begin position="1126"/>
        <end position="1138"/>
    </location>
</feature>
<evidence type="ECO:0000256" key="1">
    <source>
        <dbReference type="ARBA" id="ARBA00022853"/>
    </source>
</evidence>
<feature type="region of interest" description="Disordered" evidence="6">
    <location>
        <begin position="425"/>
        <end position="452"/>
    </location>
</feature>
<feature type="compositionally biased region" description="Polar residues" evidence="6">
    <location>
        <begin position="852"/>
        <end position="866"/>
    </location>
</feature>
<feature type="region of interest" description="Disordered" evidence="6">
    <location>
        <begin position="554"/>
        <end position="622"/>
    </location>
</feature>
<dbReference type="InterPro" id="IPR012603">
    <property type="entry name" value="ARID4A/B_PWWP"/>
</dbReference>
<dbReference type="SUPFAM" id="SSF46774">
    <property type="entry name" value="ARID-like"/>
    <property type="match status" value="1"/>
</dbReference>
<dbReference type="InterPro" id="IPR025995">
    <property type="entry name" value="Tudor-knot"/>
</dbReference>